<evidence type="ECO:0000256" key="5">
    <source>
        <dbReference type="ARBA" id="ARBA00022723"/>
    </source>
</evidence>
<dbReference type="InterPro" id="IPR036400">
    <property type="entry name" value="Cyt_B5-like_heme/steroid_sf"/>
</dbReference>
<dbReference type="PRINTS" id="PR00363">
    <property type="entry name" value="CYTOCHROMEB5"/>
</dbReference>
<reference evidence="16 17" key="1">
    <citation type="journal article" date="2007" name="Nature">
        <title>Evolution of genes and genomes on the Drosophila phylogeny.</title>
        <authorList>
            <consortium name="Drosophila 12 Genomes Consortium"/>
            <person name="Clark A.G."/>
            <person name="Eisen M.B."/>
            <person name="Smith D.R."/>
            <person name="Bergman C.M."/>
            <person name="Oliver B."/>
            <person name="Markow T.A."/>
            <person name="Kaufman T.C."/>
            <person name="Kellis M."/>
            <person name="Gelbart W."/>
            <person name="Iyer V.N."/>
            <person name="Pollard D.A."/>
            <person name="Sackton T.B."/>
            <person name="Larracuente A.M."/>
            <person name="Singh N.D."/>
            <person name="Abad J.P."/>
            <person name="Abt D.N."/>
            <person name="Adryan B."/>
            <person name="Aguade M."/>
            <person name="Akashi H."/>
            <person name="Anderson W.W."/>
            <person name="Aquadro C.F."/>
            <person name="Ardell D.H."/>
            <person name="Arguello R."/>
            <person name="Artieri C.G."/>
            <person name="Barbash D.A."/>
            <person name="Barker D."/>
            <person name="Barsanti P."/>
            <person name="Batterham P."/>
            <person name="Batzoglou S."/>
            <person name="Begun D."/>
            <person name="Bhutkar A."/>
            <person name="Blanco E."/>
            <person name="Bosak S.A."/>
            <person name="Bradley R.K."/>
            <person name="Brand A.D."/>
            <person name="Brent M.R."/>
            <person name="Brooks A.N."/>
            <person name="Brown R.H."/>
            <person name="Butlin R.K."/>
            <person name="Caggese C."/>
            <person name="Calvi B.R."/>
            <person name="Bernardo de Carvalho A."/>
            <person name="Caspi A."/>
            <person name="Castrezana S."/>
            <person name="Celniker S.E."/>
            <person name="Chang J.L."/>
            <person name="Chapple C."/>
            <person name="Chatterji S."/>
            <person name="Chinwalla A."/>
            <person name="Civetta A."/>
            <person name="Clifton S.W."/>
            <person name="Comeron J.M."/>
            <person name="Costello J.C."/>
            <person name="Coyne J.A."/>
            <person name="Daub J."/>
            <person name="David R.G."/>
            <person name="Delcher A.L."/>
            <person name="Delehaunty K."/>
            <person name="Do C.B."/>
            <person name="Ebling H."/>
            <person name="Edwards K."/>
            <person name="Eickbush T."/>
            <person name="Evans J.D."/>
            <person name="Filipski A."/>
            <person name="Findeiss S."/>
            <person name="Freyhult E."/>
            <person name="Fulton L."/>
            <person name="Fulton R."/>
            <person name="Garcia A.C."/>
            <person name="Gardiner A."/>
            <person name="Garfield D.A."/>
            <person name="Garvin B.E."/>
            <person name="Gibson G."/>
            <person name="Gilbert D."/>
            <person name="Gnerre S."/>
            <person name="Godfrey J."/>
            <person name="Good R."/>
            <person name="Gotea V."/>
            <person name="Gravely B."/>
            <person name="Greenberg A.J."/>
            <person name="Griffiths-Jones S."/>
            <person name="Gross S."/>
            <person name="Guigo R."/>
            <person name="Gustafson E.A."/>
            <person name="Haerty W."/>
            <person name="Hahn M.W."/>
            <person name="Halligan D.L."/>
            <person name="Halpern A.L."/>
            <person name="Halter G.M."/>
            <person name="Han M.V."/>
            <person name="Heger A."/>
            <person name="Hillier L."/>
            <person name="Hinrichs A.S."/>
            <person name="Holmes I."/>
            <person name="Hoskins R.A."/>
            <person name="Hubisz M.J."/>
            <person name="Hultmark D."/>
            <person name="Huntley M.A."/>
            <person name="Jaffe D.B."/>
            <person name="Jagadeeshan S."/>
            <person name="Jeck W.R."/>
            <person name="Johnson J."/>
            <person name="Jones C.D."/>
            <person name="Jordan W.C."/>
            <person name="Karpen G.H."/>
            <person name="Kataoka E."/>
            <person name="Keightley P.D."/>
            <person name="Kheradpour P."/>
            <person name="Kirkness E.F."/>
            <person name="Koerich L.B."/>
            <person name="Kristiansen K."/>
            <person name="Kudrna D."/>
            <person name="Kulathinal R.J."/>
            <person name="Kumar S."/>
            <person name="Kwok R."/>
            <person name="Lander E."/>
            <person name="Langley C.H."/>
            <person name="Lapoint R."/>
            <person name="Lazzaro B.P."/>
            <person name="Lee S.J."/>
            <person name="Levesque L."/>
            <person name="Li R."/>
            <person name="Lin C.F."/>
            <person name="Lin M.F."/>
            <person name="Lindblad-Toh K."/>
            <person name="Llopart A."/>
            <person name="Long M."/>
            <person name="Low L."/>
            <person name="Lozovsky E."/>
            <person name="Lu J."/>
            <person name="Luo M."/>
            <person name="Machado C.A."/>
            <person name="Makalowski W."/>
            <person name="Marzo M."/>
            <person name="Matsuda M."/>
            <person name="Matzkin L."/>
            <person name="McAllister B."/>
            <person name="McBride C.S."/>
            <person name="McKernan B."/>
            <person name="McKernan K."/>
            <person name="Mendez-Lago M."/>
            <person name="Minx P."/>
            <person name="Mollenhauer M.U."/>
            <person name="Montooth K."/>
            <person name="Mount S.M."/>
            <person name="Mu X."/>
            <person name="Myers E."/>
            <person name="Negre B."/>
            <person name="Newfeld S."/>
            <person name="Nielsen R."/>
            <person name="Noor M.A."/>
            <person name="O'Grady P."/>
            <person name="Pachter L."/>
            <person name="Papaceit M."/>
            <person name="Parisi M.J."/>
            <person name="Parisi M."/>
            <person name="Parts L."/>
            <person name="Pedersen J.S."/>
            <person name="Pesole G."/>
            <person name="Phillippy A.M."/>
            <person name="Ponting C.P."/>
            <person name="Pop M."/>
            <person name="Porcelli D."/>
            <person name="Powell J.R."/>
            <person name="Prohaska S."/>
            <person name="Pruitt K."/>
            <person name="Puig M."/>
            <person name="Quesneville H."/>
            <person name="Ram K.R."/>
            <person name="Rand D."/>
            <person name="Rasmussen M.D."/>
            <person name="Reed L.K."/>
            <person name="Reenan R."/>
            <person name="Reily A."/>
            <person name="Remington K.A."/>
            <person name="Rieger T.T."/>
            <person name="Ritchie M.G."/>
            <person name="Robin C."/>
            <person name="Rogers Y.H."/>
            <person name="Rohde C."/>
            <person name="Rozas J."/>
            <person name="Rubenfield M.J."/>
            <person name="Ruiz A."/>
            <person name="Russo S."/>
            <person name="Salzberg S.L."/>
            <person name="Sanchez-Gracia A."/>
            <person name="Saranga D.J."/>
            <person name="Sato H."/>
            <person name="Schaeffer S.W."/>
            <person name="Schatz M.C."/>
            <person name="Schlenke T."/>
            <person name="Schwartz R."/>
            <person name="Segarra C."/>
            <person name="Singh R.S."/>
            <person name="Sirot L."/>
            <person name="Sirota M."/>
            <person name="Sisneros N.B."/>
            <person name="Smith C.D."/>
            <person name="Smith T.F."/>
            <person name="Spieth J."/>
            <person name="Stage D.E."/>
            <person name="Stark A."/>
            <person name="Stephan W."/>
            <person name="Strausberg R.L."/>
            <person name="Strempel S."/>
            <person name="Sturgill D."/>
            <person name="Sutton G."/>
            <person name="Sutton G.G."/>
            <person name="Tao W."/>
            <person name="Teichmann S."/>
            <person name="Tobari Y.N."/>
            <person name="Tomimura Y."/>
            <person name="Tsolas J.M."/>
            <person name="Valente V.L."/>
            <person name="Venter E."/>
            <person name="Venter J.C."/>
            <person name="Vicario S."/>
            <person name="Vieira F.G."/>
            <person name="Vilella A.J."/>
            <person name="Villasante A."/>
            <person name="Walenz B."/>
            <person name="Wang J."/>
            <person name="Wasserman M."/>
            <person name="Watts T."/>
            <person name="Wilson D."/>
            <person name="Wilson R.K."/>
            <person name="Wing R.A."/>
            <person name="Wolfner M.F."/>
            <person name="Wong A."/>
            <person name="Wong G.K."/>
            <person name="Wu C.I."/>
            <person name="Wu G."/>
            <person name="Yamamoto D."/>
            <person name="Yang H.P."/>
            <person name="Yang S.P."/>
            <person name="Yorke J.A."/>
            <person name="Yoshida K."/>
            <person name="Zdobnov E."/>
            <person name="Zhang P."/>
            <person name="Zhang Y."/>
            <person name="Zimin A.V."/>
            <person name="Baldwin J."/>
            <person name="Abdouelleil A."/>
            <person name="Abdulkadir J."/>
            <person name="Abebe A."/>
            <person name="Abera B."/>
            <person name="Abreu J."/>
            <person name="Acer S.C."/>
            <person name="Aftuck L."/>
            <person name="Alexander A."/>
            <person name="An P."/>
            <person name="Anderson E."/>
            <person name="Anderson S."/>
            <person name="Arachi H."/>
            <person name="Azer M."/>
            <person name="Bachantsang P."/>
            <person name="Barry A."/>
            <person name="Bayul T."/>
            <person name="Berlin A."/>
            <person name="Bessette D."/>
            <person name="Bloom T."/>
            <person name="Blye J."/>
            <person name="Boguslavskiy L."/>
            <person name="Bonnet C."/>
            <person name="Boukhgalter B."/>
            <person name="Bourzgui I."/>
            <person name="Brown A."/>
            <person name="Cahill P."/>
            <person name="Channer S."/>
            <person name="Cheshatsang Y."/>
            <person name="Chuda L."/>
            <person name="Citroen M."/>
            <person name="Collymore A."/>
            <person name="Cooke P."/>
            <person name="Costello M."/>
            <person name="D'Aco K."/>
            <person name="Daza R."/>
            <person name="De Haan G."/>
            <person name="DeGray S."/>
            <person name="DeMaso C."/>
            <person name="Dhargay N."/>
            <person name="Dooley K."/>
            <person name="Dooley E."/>
            <person name="Doricent M."/>
            <person name="Dorje P."/>
            <person name="Dorjee K."/>
            <person name="Dupes A."/>
            <person name="Elong R."/>
            <person name="Falk J."/>
            <person name="Farina A."/>
            <person name="Faro S."/>
            <person name="Ferguson D."/>
            <person name="Fisher S."/>
            <person name="Foley C.D."/>
            <person name="Franke A."/>
            <person name="Friedrich D."/>
            <person name="Gadbois L."/>
            <person name="Gearin G."/>
            <person name="Gearin C.R."/>
            <person name="Giannoukos G."/>
            <person name="Goode T."/>
            <person name="Graham J."/>
            <person name="Grandbois E."/>
            <person name="Grewal S."/>
            <person name="Gyaltsen K."/>
            <person name="Hafez N."/>
            <person name="Hagos B."/>
            <person name="Hall J."/>
            <person name="Henson C."/>
            <person name="Hollinger A."/>
            <person name="Honan T."/>
            <person name="Huard M.D."/>
            <person name="Hughes L."/>
            <person name="Hurhula B."/>
            <person name="Husby M.E."/>
            <person name="Kamat A."/>
            <person name="Kanga B."/>
            <person name="Kashin S."/>
            <person name="Khazanovich D."/>
            <person name="Kisner P."/>
            <person name="Lance K."/>
            <person name="Lara M."/>
            <person name="Lee W."/>
            <person name="Lennon N."/>
            <person name="Letendre F."/>
            <person name="LeVine R."/>
            <person name="Lipovsky A."/>
            <person name="Liu X."/>
            <person name="Liu J."/>
            <person name="Liu S."/>
            <person name="Lokyitsang T."/>
            <person name="Lokyitsang Y."/>
            <person name="Lubonja R."/>
            <person name="Lui A."/>
            <person name="MacDonald P."/>
            <person name="Magnisalis V."/>
            <person name="Maru K."/>
            <person name="Matthews C."/>
            <person name="McCusker W."/>
            <person name="McDonough S."/>
            <person name="Mehta T."/>
            <person name="Meldrim J."/>
            <person name="Meneus L."/>
            <person name="Mihai O."/>
            <person name="Mihalev A."/>
            <person name="Mihova T."/>
            <person name="Mittelman R."/>
            <person name="Mlenga V."/>
            <person name="Montmayeur A."/>
            <person name="Mulrain L."/>
            <person name="Navidi A."/>
            <person name="Naylor J."/>
            <person name="Negash T."/>
            <person name="Nguyen T."/>
            <person name="Nguyen N."/>
            <person name="Nicol R."/>
            <person name="Norbu C."/>
            <person name="Norbu N."/>
            <person name="Novod N."/>
            <person name="O'Neill B."/>
            <person name="Osman S."/>
            <person name="Markiewicz E."/>
            <person name="Oyono O.L."/>
            <person name="Patti C."/>
            <person name="Phunkhang P."/>
            <person name="Pierre F."/>
            <person name="Priest M."/>
            <person name="Raghuraman S."/>
            <person name="Rege F."/>
            <person name="Reyes R."/>
            <person name="Rise C."/>
            <person name="Rogov P."/>
            <person name="Ross K."/>
            <person name="Ryan E."/>
            <person name="Settipalli S."/>
            <person name="Shea T."/>
            <person name="Sherpa N."/>
            <person name="Shi L."/>
            <person name="Shih D."/>
            <person name="Sparrow T."/>
            <person name="Spaulding J."/>
            <person name="Stalker J."/>
            <person name="Stange-Thomann N."/>
            <person name="Stavropoulos S."/>
            <person name="Stone C."/>
            <person name="Strader C."/>
            <person name="Tesfaye S."/>
            <person name="Thomson T."/>
            <person name="Thoulutsang Y."/>
            <person name="Thoulutsang D."/>
            <person name="Topham K."/>
            <person name="Topping I."/>
            <person name="Tsamla T."/>
            <person name="Vassiliev H."/>
            <person name="Vo A."/>
            <person name="Wangchuk T."/>
            <person name="Wangdi T."/>
            <person name="Weiand M."/>
            <person name="Wilkinson J."/>
            <person name="Wilson A."/>
            <person name="Yadav S."/>
            <person name="Young G."/>
            <person name="Yu Q."/>
            <person name="Zembek L."/>
            <person name="Zhong D."/>
            <person name="Zimmer A."/>
            <person name="Zwirko Z."/>
            <person name="Jaffe D.B."/>
            <person name="Alvarez P."/>
            <person name="Brockman W."/>
            <person name="Butler J."/>
            <person name="Chin C."/>
            <person name="Gnerre S."/>
            <person name="Grabherr M."/>
            <person name="Kleber M."/>
            <person name="Mauceli E."/>
            <person name="MacCallum I."/>
        </authorList>
    </citation>
    <scope>NUCLEOTIDE SEQUENCE [LARGE SCALE GENOMIC DNA]</scope>
    <source>
        <strain evidence="17">Tucson 15010-1051.87</strain>
    </source>
</reference>
<keyword evidence="6" id="KW-0256">Endoplasmic reticulum</keyword>
<dbReference type="OMA" id="FMFEHKS"/>
<dbReference type="SUPFAM" id="SSF55856">
    <property type="entry name" value="Cytochrome b5-like heme/steroid binding domain"/>
    <property type="match status" value="1"/>
</dbReference>
<evidence type="ECO:0000256" key="3">
    <source>
        <dbReference type="ARBA" id="ARBA00022617"/>
    </source>
</evidence>
<comment type="similarity">
    <text evidence="12 14">Belongs to the cytochrome b5 family.</text>
</comment>
<dbReference type="InterPro" id="IPR001199">
    <property type="entry name" value="Cyt_B5-like_heme/steroid-bd"/>
</dbReference>
<gene>
    <name evidence="16" type="primary">Dvir\GJ19962</name>
    <name evidence="16" type="ORF">Dvir_GJ19962</name>
</gene>
<evidence type="ECO:0000256" key="13">
    <source>
        <dbReference type="ARBA" id="ARBA00039806"/>
    </source>
</evidence>
<keyword evidence="8" id="KW-0249">Electron transport</keyword>
<evidence type="ECO:0000256" key="2">
    <source>
        <dbReference type="ARBA" id="ARBA00022448"/>
    </source>
</evidence>
<dbReference type="PANTHER" id="PTHR19359:SF150">
    <property type="entry name" value="CYTOCHROME B5"/>
    <property type="match status" value="1"/>
</dbReference>
<dbReference type="AlphaFoldDB" id="B4LMG8"/>
<dbReference type="EMBL" id="CH940648">
    <property type="protein sequence ID" value="EDW62063.1"/>
    <property type="molecule type" value="Genomic_DNA"/>
</dbReference>
<dbReference type="SMART" id="SM01117">
    <property type="entry name" value="Cyt-b5"/>
    <property type="match status" value="1"/>
</dbReference>
<dbReference type="InterPro" id="IPR050668">
    <property type="entry name" value="Cytochrome_b5"/>
</dbReference>
<feature type="domain" description="Cytochrome b5 heme-binding" evidence="15">
    <location>
        <begin position="6"/>
        <end position="82"/>
    </location>
</feature>
<keyword evidence="3 14" id="KW-0349">Heme</keyword>
<feature type="transmembrane region" description="Helical" evidence="14">
    <location>
        <begin position="111"/>
        <end position="129"/>
    </location>
</feature>
<dbReference type="GO" id="GO:0020037">
    <property type="term" value="F:heme binding"/>
    <property type="evidence" value="ECO:0007669"/>
    <property type="project" value="UniProtKB-UniRule"/>
</dbReference>
<dbReference type="HOGENOM" id="CLU_102602_3_3_1"/>
<dbReference type="PROSITE" id="PS50255">
    <property type="entry name" value="CYTOCHROME_B5_2"/>
    <property type="match status" value="1"/>
</dbReference>
<dbReference type="eggNOG" id="KOG0537">
    <property type="taxonomic scope" value="Eukaryota"/>
</dbReference>
<dbReference type="PROSITE" id="PS00191">
    <property type="entry name" value="CYTOCHROME_B5_1"/>
    <property type="match status" value="1"/>
</dbReference>
<dbReference type="Proteomes" id="UP000008792">
    <property type="component" value="Unassembled WGS sequence"/>
</dbReference>
<keyword evidence="17" id="KW-1185">Reference proteome</keyword>
<dbReference type="STRING" id="7244.B4LMG8"/>
<evidence type="ECO:0000256" key="11">
    <source>
        <dbReference type="ARBA" id="ARBA00037877"/>
    </source>
</evidence>
<name>B4LMG8_DROVI</name>
<sequence length="135" mass="15231">MSSEGEKTFTRAEVAKHNTNKDTWLLIHNNVYDVTAFLNEHPGGEEVLIEQAGKDATENFEDVGHSNDAREMMKKYKIGELVASERTNVAQKSEPTWSSDTQNEESSVKSWILPLVLCLVATLFYKFFFGGAKQQ</sequence>
<protein>
    <recommendedName>
        <fullName evidence="13">Cytochrome b5</fullName>
    </recommendedName>
</protein>
<keyword evidence="14" id="KW-1133">Transmembrane helix</keyword>
<evidence type="ECO:0000256" key="14">
    <source>
        <dbReference type="RuleBase" id="RU362121"/>
    </source>
</evidence>
<comment type="subcellular location">
    <subcellularLocation>
        <location evidence="1">Endoplasmic reticulum membrane</location>
        <topology evidence="1">Single-pass membrane protein</topology>
        <orientation evidence="1">Cytoplasmic side</orientation>
    </subcellularLocation>
    <subcellularLocation>
        <location evidence="11">Microsome membrane</location>
        <topology evidence="11">Single-pass membrane protein</topology>
        <orientation evidence="11">Cytoplasmic side</orientation>
    </subcellularLocation>
</comment>
<evidence type="ECO:0000256" key="8">
    <source>
        <dbReference type="ARBA" id="ARBA00022982"/>
    </source>
</evidence>
<evidence type="ECO:0000313" key="16">
    <source>
        <dbReference type="EMBL" id="EDW62063.1"/>
    </source>
</evidence>
<dbReference type="PhylomeDB" id="B4LMG8"/>
<keyword evidence="10 14" id="KW-0472">Membrane</keyword>
<keyword evidence="9 14" id="KW-0408">Iron</keyword>
<accession>B4LMG8</accession>
<keyword evidence="5 14" id="KW-0479">Metal-binding</keyword>
<dbReference type="InParanoid" id="B4LMG8"/>
<evidence type="ECO:0000259" key="15">
    <source>
        <dbReference type="PROSITE" id="PS50255"/>
    </source>
</evidence>
<dbReference type="FunFam" id="3.10.120.10:FF:000002">
    <property type="entry name" value="Cytochrome b5 type B"/>
    <property type="match status" value="1"/>
</dbReference>
<dbReference type="GO" id="GO:0005789">
    <property type="term" value="C:endoplasmic reticulum membrane"/>
    <property type="evidence" value="ECO:0007669"/>
    <property type="project" value="UniProtKB-SubCell"/>
</dbReference>
<evidence type="ECO:0000256" key="9">
    <source>
        <dbReference type="ARBA" id="ARBA00023004"/>
    </source>
</evidence>
<dbReference type="PANTHER" id="PTHR19359">
    <property type="entry name" value="CYTOCHROME B5"/>
    <property type="match status" value="1"/>
</dbReference>
<evidence type="ECO:0000256" key="1">
    <source>
        <dbReference type="ARBA" id="ARBA00004131"/>
    </source>
</evidence>
<keyword evidence="2" id="KW-0813">Transport</keyword>
<proteinExistence type="inferred from homology"/>
<keyword evidence="4 14" id="KW-0812">Transmembrane</keyword>
<evidence type="ECO:0000256" key="6">
    <source>
        <dbReference type="ARBA" id="ARBA00022824"/>
    </source>
</evidence>
<dbReference type="OrthoDB" id="260519at2759"/>
<evidence type="ECO:0000256" key="4">
    <source>
        <dbReference type="ARBA" id="ARBA00022692"/>
    </source>
</evidence>
<dbReference type="KEGG" id="dvi:6626501"/>
<evidence type="ECO:0000313" key="17">
    <source>
        <dbReference type="Proteomes" id="UP000008792"/>
    </source>
</evidence>
<keyword evidence="7" id="KW-0492">Microsome</keyword>
<evidence type="ECO:0000256" key="12">
    <source>
        <dbReference type="ARBA" id="ARBA00038168"/>
    </source>
</evidence>
<dbReference type="Pfam" id="PF00173">
    <property type="entry name" value="Cyt-b5"/>
    <property type="match status" value="1"/>
</dbReference>
<dbReference type="Gene3D" id="3.10.120.10">
    <property type="entry name" value="Cytochrome b5-like heme/steroid binding domain"/>
    <property type="match status" value="1"/>
</dbReference>
<evidence type="ECO:0000256" key="10">
    <source>
        <dbReference type="ARBA" id="ARBA00023136"/>
    </source>
</evidence>
<evidence type="ECO:0000256" key="7">
    <source>
        <dbReference type="ARBA" id="ARBA00022848"/>
    </source>
</evidence>
<dbReference type="FunCoup" id="B4LMG8">
    <property type="interactions" value="1740"/>
</dbReference>
<dbReference type="GO" id="GO:0046872">
    <property type="term" value="F:metal ion binding"/>
    <property type="evidence" value="ECO:0007669"/>
    <property type="project" value="UniProtKB-UniRule"/>
</dbReference>
<organism evidence="16 17">
    <name type="scientific">Drosophila virilis</name>
    <name type="common">Fruit fly</name>
    <dbReference type="NCBI Taxonomy" id="7244"/>
    <lineage>
        <taxon>Eukaryota</taxon>
        <taxon>Metazoa</taxon>
        <taxon>Ecdysozoa</taxon>
        <taxon>Arthropoda</taxon>
        <taxon>Hexapoda</taxon>
        <taxon>Insecta</taxon>
        <taxon>Pterygota</taxon>
        <taxon>Neoptera</taxon>
        <taxon>Endopterygota</taxon>
        <taxon>Diptera</taxon>
        <taxon>Brachycera</taxon>
        <taxon>Muscomorpha</taxon>
        <taxon>Ephydroidea</taxon>
        <taxon>Drosophilidae</taxon>
        <taxon>Drosophila</taxon>
    </lineage>
</organism>
<dbReference type="InterPro" id="IPR018506">
    <property type="entry name" value="Cyt_B5_heme-BS"/>
</dbReference>